<sequence>MRNIVSIYFADTNQYGSCNSASDENELILFLIPLPSQKTNLRVEVTDRSGNVTTSPVLQLEEGYLNYKIDKTLWYTAGTMKVRLLSNEGNTGYVEFRTLVTITDQDAAICKLDASFFSISKRSEQASESWPIGSVFESIRNVNPAEYFGGIWERFGKGRVTVGVDENDADFDTVQKTGGEKKHATTVNEMPIHTHSQKSHNHTQNAHGHSASSGSAGSHTHSGSTGSAGSHAHTMYTRQKVPGGTGGKWATMGWSSDYDGTSTTAAQSAGSHSHSVTINSGGAHSHTVNVSSNTASNNATTATNNNAGGGAAHNNLQPYITVYKWVRTA</sequence>
<name>A0A6N2XEG3_CLOIN</name>
<feature type="domain" description="Baseplate structural protein Gp10 C-terminal" evidence="2">
    <location>
        <begin position="130"/>
        <end position="231"/>
    </location>
</feature>
<dbReference type="EMBL" id="CACRTE010000058">
    <property type="protein sequence ID" value="VYT52522.1"/>
    <property type="molecule type" value="Genomic_DNA"/>
</dbReference>
<evidence type="ECO:0000313" key="3">
    <source>
        <dbReference type="EMBL" id="VYT52522.1"/>
    </source>
</evidence>
<evidence type="ECO:0000259" key="2">
    <source>
        <dbReference type="Pfam" id="PF21939"/>
    </source>
</evidence>
<gene>
    <name evidence="3" type="ORF">CILFYP12_04298</name>
</gene>
<dbReference type="Pfam" id="PF21939">
    <property type="entry name" value="Gp10_C"/>
    <property type="match status" value="1"/>
</dbReference>
<feature type="compositionally biased region" description="Polar residues" evidence="1">
    <location>
        <begin position="261"/>
        <end position="282"/>
    </location>
</feature>
<feature type="compositionally biased region" description="Low complexity" evidence="1">
    <location>
        <begin position="285"/>
        <end position="306"/>
    </location>
</feature>
<feature type="region of interest" description="Disordered" evidence="1">
    <location>
        <begin position="261"/>
        <end position="314"/>
    </location>
</feature>
<proteinExistence type="predicted"/>
<evidence type="ECO:0000256" key="1">
    <source>
        <dbReference type="SAM" id="MobiDB-lite"/>
    </source>
</evidence>
<dbReference type="InterPro" id="IPR053827">
    <property type="entry name" value="Gp10_C"/>
</dbReference>
<feature type="compositionally biased region" description="Low complexity" evidence="1">
    <location>
        <begin position="206"/>
        <end position="231"/>
    </location>
</feature>
<protein>
    <recommendedName>
        <fullName evidence="2">Baseplate structural protein Gp10 C-terminal domain-containing protein</fullName>
    </recommendedName>
</protein>
<organism evidence="3">
    <name type="scientific">Clostridium innocuum</name>
    <dbReference type="NCBI Taxonomy" id="1522"/>
    <lineage>
        <taxon>Bacteria</taxon>
        <taxon>Bacillati</taxon>
        <taxon>Bacillota</taxon>
        <taxon>Clostridia</taxon>
        <taxon>Eubacteriales</taxon>
        <taxon>Clostridiaceae</taxon>
        <taxon>Clostridium</taxon>
    </lineage>
</organism>
<dbReference type="RefSeq" id="WP_008729047.1">
    <property type="nucleotide sequence ID" value="NZ_BAABXQ010000006.1"/>
</dbReference>
<feature type="region of interest" description="Disordered" evidence="1">
    <location>
        <begin position="194"/>
        <end position="231"/>
    </location>
</feature>
<accession>A0A6N2XEG3</accession>
<reference evidence="3" key="1">
    <citation type="submission" date="2019-11" db="EMBL/GenBank/DDBJ databases">
        <authorList>
            <person name="Feng L."/>
        </authorList>
    </citation>
    <scope>NUCLEOTIDE SEQUENCE</scope>
    <source>
        <strain evidence="3">CinnocuumLFYP12</strain>
    </source>
</reference>
<dbReference type="AlphaFoldDB" id="A0A6N2XEG3"/>